<dbReference type="Proteomes" id="UP000827892">
    <property type="component" value="Chromosome II"/>
</dbReference>
<name>A0AAE9DHI8_CAEBR</name>
<dbReference type="SUPFAM" id="SSF54695">
    <property type="entry name" value="POZ domain"/>
    <property type="match status" value="1"/>
</dbReference>
<sequence length="587" mass="68505">MALTGTVHKDEFVSNTCHGSAIIMPGEEENGDGHVLLEIEQFVENPVGEGADQEEIVEEIEEMMRRMERMLENGMNREAPDVRRFDPLALAEENHLDVLRIQERIRELERNRWQIVDDLADGGRILQELEDVARQEEEEEEDVDWVTPLARTYTKPFSTDWFGDDRESLSDLAKFYNSPQFSDVNLKIGEESFPAHRLILSKSSDVFDRMLSQRWNGDRLDLQLTEDPMCQIAFSSFLRFLYCNHVVLHRDNCLPLLVLADKYNVTTLKKVCLDFAQSEILPIIDLKEIFSVWFSYATKAYHPSLIKSCMEVIALDFDALLSEEWEKDWQELHRDQMVEILKCNELQLANEFKLWEALLKWIQAPSHSERRGNTAGPLMALLLPLIRFPFMTADELSQVEKSNVSELHSKIFQPPLLLAYKFQALPLASRMTVKDFTKKQFLLRKYRDIRWDRRINLSKSLLSQPCRDHAFTFDTRSSTYPNSEWKWTLKLSGLSGLSSNPVKKDVLRVLMIAEGMDQSRSIEYLFQIVNEKNVLFSTSGKKSFTKTRYYSELEMEKKIEFDELLNDESLYSCNREFIFQVLLKPID</sequence>
<evidence type="ECO:0000313" key="4">
    <source>
        <dbReference type="Proteomes" id="UP000827892"/>
    </source>
</evidence>
<proteinExistence type="predicted"/>
<gene>
    <name evidence="3" type="ORF">L3Y34_016920</name>
</gene>
<dbReference type="Pfam" id="PF07707">
    <property type="entry name" value="BACK"/>
    <property type="match status" value="1"/>
</dbReference>
<keyword evidence="1" id="KW-0175">Coiled coil</keyword>
<evidence type="ECO:0000259" key="2">
    <source>
        <dbReference type="PROSITE" id="PS50097"/>
    </source>
</evidence>
<dbReference type="CDD" id="cd18292">
    <property type="entry name" value="BTB_POZ_BTBD17"/>
    <property type="match status" value="1"/>
</dbReference>
<dbReference type="InterPro" id="IPR011705">
    <property type="entry name" value="BACK"/>
</dbReference>
<dbReference type="SMART" id="SM00875">
    <property type="entry name" value="BACK"/>
    <property type="match status" value="1"/>
</dbReference>
<dbReference type="PROSITE" id="PS50097">
    <property type="entry name" value="BTB"/>
    <property type="match status" value="1"/>
</dbReference>
<dbReference type="Gene3D" id="1.25.40.420">
    <property type="match status" value="1"/>
</dbReference>
<feature type="coiled-coil region" evidence="1">
    <location>
        <begin position="50"/>
        <end position="111"/>
    </location>
</feature>
<reference evidence="3 4" key="1">
    <citation type="submission" date="2022-05" db="EMBL/GenBank/DDBJ databases">
        <title>Chromosome-level reference genomes for two strains of Caenorhabditis briggsae: an improved platform for comparative genomics.</title>
        <authorList>
            <person name="Stevens L."/>
            <person name="Andersen E.C."/>
        </authorList>
    </citation>
    <scope>NUCLEOTIDE SEQUENCE [LARGE SCALE GENOMIC DNA]</scope>
    <source>
        <strain evidence="3">QX1410_ONT</strain>
        <tissue evidence="3">Whole-organism</tissue>
    </source>
</reference>
<evidence type="ECO:0000256" key="1">
    <source>
        <dbReference type="SAM" id="Coils"/>
    </source>
</evidence>
<dbReference type="AlphaFoldDB" id="A0AAE9DHI8"/>
<dbReference type="InterPro" id="IPR011333">
    <property type="entry name" value="SKP1/BTB/POZ_sf"/>
</dbReference>
<accession>A0AAE9DHI8</accession>
<dbReference type="PANTHER" id="PTHR24410:SF47">
    <property type="entry name" value="BTB DOMAIN-CONTAINING PROTEIN"/>
    <property type="match status" value="1"/>
</dbReference>
<protein>
    <recommendedName>
        <fullName evidence="2">BTB domain-containing protein</fullName>
    </recommendedName>
</protein>
<organism evidence="3 4">
    <name type="scientific">Caenorhabditis briggsae</name>
    <dbReference type="NCBI Taxonomy" id="6238"/>
    <lineage>
        <taxon>Eukaryota</taxon>
        <taxon>Metazoa</taxon>
        <taxon>Ecdysozoa</taxon>
        <taxon>Nematoda</taxon>
        <taxon>Chromadorea</taxon>
        <taxon>Rhabditida</taxon>
        <taxon>Rhabditina</taxon>
        <taxon>Rhabditomorpha</taxon>
        <taxon>Rhabditoidea</taxon>
        <taxon>Rhabditidae</taxon>
        <taxon>Peloderinae</taxon>
        <taxon>Caenorhabditis</taxon>
    </lineage>
</organism>
<dbReference type="InterPro" id="IPR051481">
    <property type="entry name" value="BTB-POZ/Galectin-3-binding"/>
</dbReference>
<dbReference type="InterPro" id="IPR000210">
    <property type="entry name" value="BTB/POZ_dom"/>
</dbReference>
<dbReference type="Gene3D" id="3.30.710.10">
    <property type="entry name" value="Potassium Channel Kv1.1, Chain A"/>
    <property type="match status" value="1"/>
</dbReference>
<feature type="domain" description="BTB" evidence="2">
    <location>
        <begin position="182"/>
        <end position="250"/>
    </location>
</feature>
<evidence type="ECO:0000313" key="3">
    <source>
        <dbReference type="EMBL" id="ULU03778.1"/>
    </source>
</evidence>
<dbReference type="PANTHER" id="PTHR24410">
    <property type="entry name" value="HL07962P-RELATED"/>
    <property type="match status" value="1"/>
</dbReference>
<dbReference type="SMART" id="SM00225">
    <property type="entry name" value="BTB"/>
    <property type="match status" value="1"/>
</dbReference>
<dbReference type="EMBL" id="CP090892">
    <property type="protein sequence ID" value="ULU03778.1"/>
    <property type="molecule type" value="Genomic_DNA"/>
</dbReference>
<dbReference type="Pfam" id="PF00651">
    <property type="entry name" value="BTB"/>
    <property type="match status" value="1"/>
</dbReference>